<feature type="compositionally biased region" description="Basic and acidic residues" evidence="1">
    <location>
        <begin position="151"/>
        <end position="167"/>
    </location>
</feature>
<organism evidence="3 4">
    <name type="scientific">Cercophora newfieldiana</name>
    <dbReference type="NCBI Taxonomy" id="92897"/>
    <lineage>
        <taxon>Eukaryota</taxon>
        <taxon>Fungi</taxon>
        <taxon>Dikarya</taxon>
        <taxon>Ascomycota</taxon>
        <taxon>Pezizomycotina</taxon>
        <taxon>Sordariomycetes</taxon>
        <taxon>Sordariomycetidae</taxon>
        <taxon>Sordariales</taxon>
        <taxon>Lasiosphaeriaceae</taxon>
        <taxon>Cercophora</taxon>
    </lineage>
</organism>
<dbReference type="Proteomes" id="UP001174936">
    <property type="component" value="Unassembled WGS sequence"/>
</dbReference>
<keyword evidence="4" id="KW-1185">Reference proteome</keyword>
<evidence type="ECO:0000313" key="4">
    <source>
        <dbReference type="Proteomes" id="UP001174936"/>
    </source>
</evidence>
<feature type="region of interest" description="Disordered" evidence="1">
    <location>
        <begin position="132"/>
        <end position="170"/>
    </location>
</feature>
<dbReference type="AlphaFoldDB" id="A0AA39Y1T5"/>
<comment type="caution">
    <text evidence="3">The sequence shown here is derived from an EMBL/GenBank/DDBJ whole genome shotgun (WGS) entry which is preliminary data.</text>
</comment>
<sequence>MLGATSFILALALSRSATAELEERGRYSWFHRFPKYHYDKNTIKYCAWWLDNTGDWTCDRVKNDLEIPLKNFHDWNPSIPIDCRTLPREQSFCIAGGRRPVSTTTQTILVPTTDLDRHHNCDAEQDLDSNNYCHTEPDLDSHNYRNPQSHFDNHRDGHFEPDRDCQRRRSHDRHILHQQTLDHLLARPHRQHQQTPNHLLPRSHRQH</sequence>
<accession>A0AA39Y1T5</accession>
<evidence type="ECO:0008006" key="5">
    <source>
        <dbReference type="Google" id="ProtNLM"/>
    </source>
</evidence>
<keyword evidence="2" id="KW-0732">Signal</keyword>
<feature type="signal peptide" evidence="2">
    <location>
        <begin position="1"/>
        <end position="19"/>
    </location>
</feature>
<feature type="chain" id="PRO_5041375296" description="LysM domain-containing protein" evidence="2">
    <location>
        <begin position="20"/>
        <end position="207"/>
    </location>
</feature>
<protein>
    <recommendedName>
        <fullName evidence="5">LysM domain-containing protein</fullName>
    </recommendedName>
</protein>
<evidence type="ECO:0000313" key="3">
    <source>
        <dbReference type="EMBL" id="KAK0644444.1"/>
    </source>
</evidence>
<reference evidence="3" key="1">
    <citation type="submission" date="2023-06" db="EMBL/GenBank/DDBJ databases">
        <title>Genome-scale phylogeny and comparative genomics of the fungal order Sordariales.</title>
        <authorList>
            <consortium name="Lawrence Berkeley National Laboratory"/>
            <person name="Hensen N."/>
            <person name="Bonometti L."/>
            <person name="Westerberg I."/>
            <person name="Brannstrom I.O."/>
            <person name="Guillou S."/>
            <person name="Cros-Aarteil S."/>
            <person name="Calhoun S."/>
            <person name="Haridas S."/>
            <person name="Kuo A."/>
            <person name="Mondo S."/>
            <person name="Pangilinan J."/>
            <person name="Riley R."/>
            <person name="Labutti K."/>
            <person name="Andreopoulos B."/>
            <person name="Lipzen A."/>
            <person name="Chen C."/>
            <person name="Yanf M."/>
            <person name="Daum C."/>
            <person name="Ng V."/>
            <person name="Clum A."/>
            <person name="Steindorff A."/>
            <person name="Ohm R."/>
            <person name="Martin F."/>
            <person name="Silar P."/>
            <person name="Natvig D."/>
            <person name="Lalanne C."/>
            <person name="Gautier V."/>
            <person name="Ament-Velasquez S.L."/>
            <person name="Kruys A."/>
            <person name="Hutchinson M.I."/>
            <person name="Powell A.J."/>
            <person name="Barry K."/>
            <person name="Miller A.N."/>
            <person name="Grigoriev I.V."/>
            <person name="Debuchy R."/>
            <person name="Gladieux P."/>
            <person name="Thoren M.H."/>
            <person name="Johannesson H."/>
        </authorList>
    </citation>
    <scope>NUCLEOTIDE SEQUENCE</scope>
    <source>
        <strain evidence="3">SMH2532-1</strain>
    </source>
</reference>
<dbReference type="EMBL" id="JAULSV010000005">
    <property type="protein sequence ID" value="KAK0644444.1"/>
    <property type="molecule type" value="Genomic_DNA"/>
</dbReference>
<name>A0AA39Y1T5_9PEZI</name>
<evidence type="ECO:0000256" key="2">
    <source>
        <dbReference type="SAM" id="SignalP"/>
    </source>
</evidence>
<feature type="region of interest" description="Disordered" evidence="1">
    <location>
        <begin position="187"/>
        <end position="207"/>
    </location>
</feature>
<proteinExistence type="predicted"/>
<evidence type="ECO:0000256" key="1">
    <source>
        <dbReference type="SAM" id="MobiDB-lite"/>
    </source>
</evidence>
<gene>
    <name evidence="3" type="ORF">B0T16DRAFT_392796</name>
</gene>